<dbReference type="Proteomes" id="UP000466607">
    <property type="component" value="Chromosome"/>
</dbReference>
<keyword evidence="2" id="KW-1185">Reference proteome</keyword>
<gene>
    <name evidence="1" type="ORF">MLIT_13660</name>
</gene>
<name>A0AAD1IHX8_9MYCO</name>
<organism evidence="1 2">
    <name type="scientific">Mycolicibacterium litorale</name>
    <dbReference type="NCBI Taxonomy" id="758802"/>
    <lineage>
        <taxon>Bacteria</taxon>
        <taxon>Bacillati</taxon>
        <taxon>Actinomycetota</taxon>
        <taxon>Actinomycetes</taxon>
        <taxon>Mycobacteriales</taxon>
        <taxon>Mycobacteriaceae</taxon>
        <taxon>Mycolicibacterium</taxon>
    </lineage>
</organism>
<evidence type="ECO:0000313" key="1">
    <source>
        <dbReference type="EMBL" id="BBY15774.1"/>
    </source>
</evidence>
<reference evidence="1 2" key="1">
    <citation type="journal article" date="2019" name="Emerg. Microbes Infect.">
        <title>Comprehensive subspecies identification of 175 nontuberculous mycobacteria species based on 7547 genomic profiles.</title>
        <authorList>
            <person name="Matsumoto Y."/>
            <person name="Kinjo T."/>
            <person name="Motooka D."/>
            <person name="Nabeya D."/>
            <person name="Jung N."/>
            <person name="Uechi K."/>
            <person name="Horii T."/>
            <person name="Iida T."/>
            <person name="Fujita J."/>
            <person name="Nakamura S."/>
        </authorList>
    </citation>
    <scope>NUCLEOTIDE SEQUENCE [LARGE SCALE GENOMIC DNA]</scope>
    <source>
        <strain evidence="1 2">JCM 17423</strain>
    </source>
</reference>
<evidence type="ECO:0000313" key="2">
    <source>
        <dbReference type="Proteomes" id="UP000466607"/>
    </source>
</evidence>
<dbReference type="EMBL" id="AP022586">
    <property type="protein sequence ID" value="BBY15774.1"/>
    <property type="molecule type" value="Genomic_DNA"/>
</dbReference>
<protein>
    <submittedName>
        <fullName evidence="1">Uncharacterized protein</fullName>
    </submittedName>
</protein>
<proteinExistence type="predicted"/>
<dbReference type="AlphaFoldDB" id="A0AAD1IHX8"/>
<accession>A0AAD1IHX8</accession>
<sequence>MGASWFAEMPRVAACRACGYPTLGVNYCAVCANDVLAAATHPGLDAHTDPGFTPAA</sequence>